<reference evidence="8" key="1">
    <citation type="submission" date="2020-08" db="EMBL/GenBank/DDBJ databases">
        <title>Genome public.</title>
        <authorList>
            <person name="Liu C."/>
            <person name="Sun Q."/>
        </authorList>
    </citation>
    <scope>NUCLEOTIDE SEQUENCE</scope>
    <source>
        <strain evidence="8">NSJ-63</strain>
    </source>
</reference>
<evidence type="ECO:0000256" key="4">
    <source>
        <dbReference type="ARBA" id="ARBA00023088"/>
    </source>
</evidence>
<evidence type="ECO:0000256" key="6">
    <source>
        <dbReference type="SAM" id="SignalP"/>
    </source>
</evidence>
<dbReference type="NCBIfam" id="TIGR01167">
    <property type="entry name" value="LPXTG_anchor"/>
    <property type="match status" value="1"/>
</dbReference>
<feature type="chain" id="PRO_5037825753" evidence="6">
    <location>
        <begin position="30"/>
        <end position="759"/>
    </location>
</feature>
<dbReference type="Proteomes" id="UP000617951">
    <property type="component" value="Unassembled WGS sequence"/>
</dbReference>
<evidence type="ECO:0000256" key="2">
    <source>
        <dbReference type="ARBA" id="ARBA00022525"/>
    </source>
</evidence>
<dbReference type="EMBL" id="JACRSS010000001">
    <property type="protein sequence ID" value="MBC8537326.1"/>
    <property type="molecule type" value="Genomic_DNA"/>
</dbReference>
<comment type="caution">
    <text evidence="8">The sequence shown here is derived from an EMBL/GenBank/DDBJ whole genome shotgun (WGS) entry which is preliminary data.</text>
</comment>
<evidence type="ECO:0000256" key="1">
    <source>
        <dbReference type="ARBA" id="ARBA00022512"/>
    </source>
</evidence>
<dbReference type="RefSeq" id="WP_249279261.1">
    <property type="nucleotide sequence ID" value="NZ_JACRSS010000001.1"/>
</dbReference>
<dbReference type="AlphaFoldDB" id="A0A926DGA8"/>
<proteinExistence type="predicted"/>
<accession>A0A926DGA8</accession>
<keyword evidence="1" id="KW-0134">Cell wall</keyword>
<evidence type="ECO:0000256" key="5">
    <source>
        <dbReference type="SAM" id="Phobius"/>
    </source>
</evidence>
<keyword evidence="5" id="KW-0472">Membrane</keyword>
<sequence length="759" mass="78709">MKSKKLQKLLAACLCLALVFSMGSLTVFAEGEDVWQAGENTYATFAEALAANEGSEASVTLLKSTKESIQIPEGKTVQLNLSDGVTLTNADGAHTITNNGTLTISGNGTVDNVSHGRAALVNNGTATLKGGTFTRSKEAGTSPSNNGGNSYYVIQNVGQKMTIGSGVTVKANGGYSSLVANGYQNGSGKTNNPSLLITGGTFSGGINVVKNDDRGTLTIEGGTFSNTYGPAVMNWNVATIKNGTFTVNNTASCVFTNGYLDNGYDQGQLTITGGAFNAANNGAGALYGYGSGTQKGGYTKISGGTFHGQFPASTSAYANAPVVSGGTFSANSGVEDYVDSSMTAVPDANGNLIVGAEEEVAVAKIGTKTYASLEAAVKDAKNGDIVELMQNAAGSGIQIPSGTNITIDFKGHTYTIQAPTVGSSGTETNGFQLLKDSTIVMKNGTITSSVARILIQNYCDLTLEDMNLDGSKLAGSNDYVLSNNHGTTRLTGNTSITAKEGDVAFDVCYWSPAYADGVTVIVDTTGTITGKIEYSTYGSSTPENTAANSALIIKNVNHVGTISAVAEGVNIAISGGTFSEAVKEEYCAEDFHPIDNGEGGFSVHQHEWAAPAEENRIEATCTQDGSYDLVVRCSKCGQADPTKTQHITIPAGHTFGTEWIVDGENHWHACVCGEKADTAAHTFGNWVVTREATAEQTGMREKTCSVCGYKVTESIPATGNTDAPKTGENSALVLWIGLFVLAGAGLAGTILYVKKRKAN</sequence>
<evidence type="ECO:0000259" key="7">
    <source>
        <dbReference type="PROSITE" id="PS50847"/>
    </source>
</evidence>
<keyword evidence="5" id="KW-1133">Transmembrane helix</keyword>
<keyword evidence="3 6" id="KW-0732">Signal</keyword>
<feature type="signal peptide" evidence="6">
    <location>
        <begin position="1"/>
        <end position="29"/>
    </location>
</feature>
<gene>
    <name evidence="8" type="ORF">H8693_00050</name>
</gene>
<evidence type="ECO:0000256" key="3">
    <source>
        <dbReference type="ARBA" id="ARBA00022729"/>
    </source>
</evidence>
<dbReference type="InterPro" id="IPR019931">
    <property type="entry name" value="LPXTG_anchor"/>
</dbReference>
<protein>
    <submittedName>
        <fullName evidence="8">LPXTG cell wall anchor domain-containing protein</fullName>
    </submittedName>
</protein>
<evidence type="ECO:0000313" key="8">
    <source>
        <dbReference type="EMBL" id="MBC8537326.1"/>
    </source>
</evidence>
<keyword evidence="2" id="KW-0964">Secreted</keyword>
<evidence type="ECO:0000313" key="9">
    <source>
        <dbReference type="Proteomes" id="UP000617951"/>
    </source>
</evidence>
<keyword evidence="9" id="KW-1185">Reference proteome</keyword>
<feature type="domain" description="Gram-positive cocci surface proteins LPxTG" evidence="7">
    <location>
        <begin position="723"/>
        <end position="759"/>
    </location>
</feature>
<feature type="transmembrane region" description="Helical" evidence="5">
    <location>
        <begin position="732"/>
        <end position="753"/>
    </location>
</feature>
<keyword evidence="5" id="KW-0812">Transmembrane</keyword>
<keyword evidence="4" id="KW-0572">Peptidoglycan-anchor</keyword>
<name>A0A926DGA8_9FIRM</name>
<organism evidence="8 9">
    <name type="scientific">Guopingia tenuis</name>
    <dbReference type="NCBI Taxonomy" id="2763656"/>
    <lineage>
        <taxon>Bacteria</taxon>
        <taxon>Bacillati</taxon>
        <taxon>Bacillota</taxon>
        <taxon>Clostridia</taxon>
        <taxon>Christensenellales</taxon>
        <taxon>Christensenellaceae</taxon>
        <taxon>Guopingia</taxon>
    </lineage>
</organism>
<dbReference type="PROSITE" id="PS50847">
    <property type="entry name" value="GRAM_POS_ANCHORING"/>
    <property type="match status" value="1"/>
</dbReference>